<reference evidence="1" key="2">
    <citation type="submission" date="2020-08" db="EMBL/GenBank/DDBJ databases">
        <authorList>
            <person name="Chen M."/>
            <person name="Teng W."/>
            <person name="Zhao L."/>
            <person name="Hu C."/>
            <person name="Zhou Y."/>
            <person name="Han B."/>
            <person name="Song L."/>
            <person name="Shu W."/>
        </authorList>
    </citation>
    <scope>NUCLEOTIDE SEQUENCE</scope>
    <source>
        <strain evidence="1">FACHB-1277</strain>
    </source>
</reference>
<evidence type="ECO:0000313" key="2">
    <source>
        <dbReference type="Proteomes" id="UP000631421"/>
    </source>
</evidence>
<dbReference type="RefSeq" id="WP_206754484.1">
    <property type="nucleotide sequence ID" value="NZ_JACJPY010000132.1"/>
</dbReference>
<name>A0A926UWR0_9CYAN</name>
<evidence type="ECO:0000313" key="1">
    <source>
        <dbReference type="EMBL" id="MBD2152679.1"/>
    </source>
</evidence>
<sequence>MLIGLLVVVMAIAIYPQRNIIIIPKSCRGIAFPQRFMILPIPFIWECSALNLATQGQAIGEGEEG</sequence>
<dbReference type="AlphaFoldDB" id="A0A926UWR0"/>
<organism evidence="1 2">
    <name type="scientific">Pseudanabaena cinerea FACHB-1277</name>
    <dbReference type="NCBI Taxonomy" id="2949581"/>
    <lineage>
        <taxon>Bacteria</taxon>
        <taxon>Bacillati</taxon>
        <taxon>Cyanobacteriota</taxon>
        <taxon>Cyanophyceae</taxon>
        <taxon>Pseudanabaenales</taxon>
        <taxon>Pseudanabaenaceae</taxon>
        <taxon>Pseudanabaena</taxon>
        <taxon>Pseudanabaena cinerea</taxon>
    </lineage>
</organism>
<dbReference type="Proteomes" id="UP000631421">
    <property type="component" value="Unassembled WGS sequence"/>
</dbReference>
<reference evidence="1" key="1">
    <citation type="journal article" date="2015" name="ISME J.">
        <title>Draft Genome Sequence of Streptomyces incarnatus NRRL8089, which Produces the Nucleoside Antibiotic Sinefungin.</title>
        <authorList>
            <person name="Oshima K."/>
            <person name="Hattori M."/>
            <person name="Shimizu H."/>
            <person name="Fukuda K."/>
            <person name="Nemoto M."/>
            <person name="Inagaki K."/>
            <person name="Tamura T."/>
        </authorList>
    </citation>
    <scope>NUCLEOTIDE SEQUENCE</scope>
    <source>
        <strain evidence="1">FACHB-1277</strain>
    </source>
</reference>
<keyword evidence="2" id="KW-1185">Reference proteome</keyword>
<protein>
    <submittedName>
        <fullName evidence="1">Uncharacterized protein</fullName>
    </submittedName>
</protein>
<accession>A0A926UWR0</accession>
<proteinExistence type="predicted"/>
<gene>
    <name evidence="1" type="ORF">H6F44_21525</name>
</gene>
<dbReference type="EMBL" id="JACJPY010000132">
    <property type="protein sequence ID" value="MBD2152679.1"/>
    <property type="molecule type" value="Genomic_DNA"/>
</dbReference>
<comment type="caution">
    <text evidence="1">The sequence shown here is derived from an EMBL/GenBank/DDBJ whole genome shotgun (WGS) entry which is preliminary data.</text>
</comment>